<evidence type="ECO:0000313" key="3">
    <source>
        <dbReference type="Proteomes" id="UP000478148"/>
    </source>
</evidence>
<comment type="caution">
    <text evidence="2">The sequence shown here is derived from an EMBL/GenBank/DDBJ whole genome shotgun (WGS) entry which is preliminary data.</text>
</comment>
<feature type="transmembrane region" description="Helical" evidence="1">
    <location>
        <begin position="6"/>
        <end position="26"/>
    </location>
</feature>
<name>A0A6M1L9I2_9ACTN</name>
<dbReference type="RefSeq" id="WP_164448751.1">
    <property type="nucleotide sequence ID" value="NZ_SAIY01000007.1"/>
</dbReference>
<keyword evidence="1" id="KW-0472">Membrane</keyword>
<reference evidence="2 3" key="1">
    <citation type="submission" date="2020-02" db="EMBL/GenBank/DDBJ databases">
        <title>Draft Genome Sequence of Verrucosispora sp. Strain CWR15, Isolated from Gulf of Mexico Sponge.</title>
        <authorList>
            <person name="Kennedy S.J."/>
            <person name="Cella E."/>
            <person name="Azarian T."/>
            <person name="Baker B.J."/>
            <person name="Shaw L.N."/>
        </authorList>
    </citation>
    <scope>NUCLEOTIDE SEQUENCE [LARGE SCALE GENOMIC DNA]</scope>
    <source>
        <strain evidence="2 3">CWR15</strain>
    </source>
</reference>
<dbReference type="EMBL" id="SAIY01000007">
    <property type="protein sequence ID" value="NGM14869.1"/>
    <property type="molecule type" value="Genomic_DNA"/>
</dbReference>
<gene>
    <name evidence="2" type="ORF">ENC19_20560</name>
</gene>
<dbReference type="Proteomes" id="UP000478148">
    <property type="component" value="Unassembled WGS sequence"/>
</dbReference>
<organism evidence="2 3">
    <name type="scientific">Verrucosispora sioxanthis</name>
    <dbReference type="NCBI Taxonomy" id="2499994"/>
    <lineage>
        <taxon>Bacteria</taxon>
        <taxon>Bacillati</taxon>
        <taxon>Actinomycetota</taxon>
        <taxon>Actinomycetes</taxon>
        <taxon>Micromonosporales</taxon>
        <taxon>Micromonosporaceae</taxon>
        <taxon>Micromonospora</taxon>
    </lineage>
</organism>
<evidence type="ECO:0000313" key="2">
    <source>
        <dbReference type="EMBL" id="NGM14869.1"/>
    </source>
</evidence>
<keyword evidence="3" id="KW-1185">Reference proteome</keyword>
<protein>
    <submittedName>
        <fullName evidence="2">Uncharacterized protein</fullName>
    </submittedName>
</protein>
<proteinExistence type="predicted"/>
<sequence length="65" mass="7405">MLTFVITSLLYVCGFVFLYGVIRLAVRHAMEDIEVRRVQAARAEEMAASRDRAMLERHGFLTSEG</sequence>
<accession>A0A6M1L9I2</accession>
<keyword evidence="1" id="KW-1133">Transmembrane helix</keyword>
<dbReference type="AlphaFoldDB" id="A0A6M1L9I2"/>
<evidence type="ECO:0000256" key="1">
    <source>
        <dbReference type="SAM" id="Phobius"/>
    </source>
</evidence>
<keyword evidence="1" id="KW-0812">Transmembrane</keyword>